<dbReference type="Proteomes" id="UP000182114">
    <property type="component" value="Unassembled WGS sequence"/>
</dbReference>
<gene>
    <name evidence="1" type="ORF">SAMN04487992_11474</name>
</gene>
<reference evidence="2" key="1">
    <citation type="submission" date="2016-10" db="EMBL/GenBank/DDBJ databases">
        <authorList>
            <person name="Varghese N."/>
            <person name="Submissions S."/>
        </authorList>
    </citation>
    <scope>NUCLEOTIDE SEQUENCE [LARGE SCALE GENOMIC DNA]</scope>
    <source>
        <strain evidence="2">DSM 24729</strain>
    </source>
</reference>
<evidence type="ECO:0000313" key="2">
    <source>
        <dbReference type="Proteomes" id="UP000182114"/>
    </source>
</evidence>
<proteinExistence type="predicted"/>
<protein>
    <submittedName>
        <fullName evidence="1">Uncharacterized protein</fullName>
    </submittedName>
</protein>
<sequence>MKKKNTLLIILFYDETMKDRDKTSKYKGLDRHRFVIILSSKINDDTNYV</sequence>
<accession>A0A1G7KY30</accession>
<dbReference type="EMBL" id="FNBD01000014">
    <property type="protein sequence ID" value="SDF42158.1"/>
    <property type="molecule type" value="Genomic_DNA"/>
</dbReference>
<dbReference type="AlphaFoldDB" id="A0A1G7KY30"/>
<evidence type="ECO:0000313" key="1">
    <source>
        <dbReference type="EMBL" id="SDF42158.1"/>
    </source>
</evidence>
<organism evidence="1 2">
    <name type="scientific">Cellulophaga baltica</name>
    <dbReference type="NCBI Taxonomy" id="76594"/>
    <lineage>
        <taxon>Bacteria</taxon>
        <taxon>Pseudomonadati</taxon>
        <taxon>Bacteroidota</taxon>
        <taxon>Flavobacteriia</taxon>
        <taxon>Flavobacteriales</taxon>
        <taxon>Flavobacteriaceae</taxon>
        <taxon>Cellulophaga</taxon>
    </lineage>
</organism>
<name>A0A1G7KY30_9FLAO</name>
<keyword evidence="2" id="KW-1185">Reference proteome</keyword>